<accession>A0A1U7NV05</accession>
<name>A0A1U7NV05_9DEIO</name>
<sequence>MTAPDRIGRLFLLLSLAYAWMVRIGAWRADALPIAVKAHGRRAMSLAQYGWDLLCDALRWQRPLFQTFLALLMTAFPSPSQPDSESVRY</sequence>
<comment type="caution">
    <text evidence="1">The sequence shown here is derived from an EMBL/GenBank/DDBJ whole genome shotgun (WGS) entry which is preliminary data.</text>
</comment>
<dbReference type="Proteomes" id="UP000186607">
    <property type="component" value="Unassembled WGS sequence"/>
</dbReference>
<evidence type="ECO:0000313" key="2">
    <source>
        <dbReference type="Proteomes" id="UP000186607"/>
    </source>
</evidence>
<protein>
    <submittedName>
        <fullName evidence="1">Mobile element protein</fullName>
    </submittedName>
</protein>
<organism evidence="1 2">
    <name type="scientific">Deinococcus marmoris</name>
    <dbReference type="NCBI Taxonomy" id="249408"/>
    <lineage>
        <taxon>Bacteria</taxon>
        <taxon>Thermotogati</taxon>
        <taxon>Deinococcota</taxon>
        <taxon>Deinococci</taxon>
        <taxon>Deinococcales</taxon>
        <taxon>Deinococcaceae</taxon>
        <taxon>Deinococcus</taxon>
    </lineage>
</organism>
<gene>
    <name evidence="1" type="ORF">BOO71_0010873</name>
</gene>
<proteinExistence type="predicted"/>
<keyword evidence="2" id="KW-1185">Reference proteome</keyword>
<evidence type="ECO:0000313" key="1">
    <source>
        <dbReference type="EMBL" id="OLV16763.1"/>
    </source>
</evidence>
<dbReference type="AlphaFoldDB" id="A0A1U7NV05"/>
<reference evidence="1 2" key="1">
    <citation type="submission" date="2017-01" db="EMBL/GenBank/DDBJ databases">
        <title>Genome Analysis of Deinococcus marmoris KOPRI26562.</title>
        <authorList>
            <person name="Kim J.H."/>
            <person name="Oh H.-M."/>
        </authorList>
    </citation>
    <scope>NUCLEOTIDE SEQUENCE [LARGE SCALE GENOMIC DNA]</scope>
    <source>
        <strain evidence="1 2">KOPRI26562</strain>
    </source>
</reference>
<dbReference type="EMBL" id="MSTI01000129">
    <property type="protein sequence ID" value="OLV16763.1"/>
    <property type="molecule type" value="Genomic_DNA"/>
</dbReference>